<evidence type="ECO:0000313" key="7">
    <source>
        <dbReference type="EMBL" id="MFC0582340.1"/>
    </source>
</evidence>
<sequence length="369" mass="39634">MGKLRAFAVQRVKTGASRAQSSVLAAAQMAITATVAYSIAHTVLGHQEPLFAATAALIALGFNRDPKIRKVLEVSIGCTLGILIGDLLMHWLGRDIWVATLVLFVSILLARFLDSGAAFTMQMGLQSVLVVLLPEAQGGPFTRSLDAIVGCVCALLVVFLMPKDPRTEPFAALNAVSGDMVRACQDAAEAFRSERAAAAWHALILLRRNQHKITALETTLPTSTEQATFNPSGRKHRSQIDQLSAAIPQLDLAVRSLRIILRRTASALDAGVFDAKARTELVAYFSALADAVALFSSTLAASRTLKYHSMGLPREEFAALAMKLSPEQFGVHSIEGQSLILLLRPLLVDLLVATGIERSAAVAYLPDIE</sequence>
<accession>A0ABV6PB41</accession>
<dbReference type="Proteomes" id="UP001589862">
    <property type="component" value="Unassembled WGS sequence"/>
</dbReference>
<organism evidence="7 8">
    <name type="scientific">Micrococcoides hystricis</name>
    <dbReference type="NCBI Taxonomy" id="1572761"/>
    <lineage>
        <taxon>Bacteria</taxon>
        <taxon>Bacillati</taxon>
        <taxon>Actinomycetota</taxon>
        <taxon>Actinomycetes</taxon>
        <taxon>Micrococcales</taxon>
        <taxon>Micrococcaceae</taxon>
        <taxon>Micrococcoides</taxon>
    </lineage>
</organism>
<feature type="transmembrane region" description="Helical" evidence="5">
    <location>
        <begin position="96"/>
        <end position="113"/>
    </location>
</feature>
<feature type="transmembrane region" description="Helical" evidence="5">
    <location>
        <begin position="21"/>
        <end position="40"/>
    </location>
</feature>
<protein>
    <submittedName>
        <fullName evidence="7">Aromatic acid exporter family protein</fullName>
    </submittedName>
</protein>
<feature type="domain" description="Integral membrane bound transporter" evidence="6">
    <location>
        <begin position="36"/>
        <end position="157"/>
    </location>
</feature>
<dbReference type="RefSeq" id="WP_377459428.1">
    <property type="nucleotide sequence ID" value="NZ_JBHLUB010000030.1"/>
</dbReference>
<evidence type="ECO:0000256" key="5">
    <source>
        <dbReference type="SAM" id="Phobius"/>
    </source>
</evidence>
<name>A0ABV6PB41_9MICC</name>
<reference evidence="7 8" key="1">
    <citation type="submission" date="2024-09" db="EMBL/GenBank/DDBJ databases">
        <authorList>
            <person name="Sun Q."/>
            <person name="Mori K."/>
        </authorList>
    </citation>
    <scope>NUCLEOTIDE SEQUENCE [LARGE SCALE GENOMIC DNA]</scope>
    <source>
        <strain evidence="7 8">NCAIM B.02604</strain>
    </source>
</reference>
<dbReference type="EMBL" id="JBHLUB010000030">
    <property type="protein sequence ID" value="MFC0582340.1"/>
    <property type="molecule type" value="Genomic_DNA"/>
</dbReference>
<evidence type="ECO:0000256" key="2">
    <source>
        <dbReference type="ARBA" id="ARBA00022692"/>
    </source>
</evidence>
<dbReference type="InterPro" id="IPR049453">
    <property type="entry name" value="Memb_transporter_dom"/>
</dbReference>
<keyword evidence="2 5" id="KW-0812">Transmembrane</keyword>
<proteinExistence type="predicted"/>
<evidence type="ECO:0000256" key="4">
    <source>
        <dbReference type="ARBA" id="ARBA00023136"/>
    </source>
</evidence>
<evidence type="ECO:0000256" key="3">
    <source>
        <dbReference type="ARBA" id="ARBA00022989"/>
    </source>
</evidence>
<keyword evidence="3 5" id="KW-1133">Transmembrane helix</keyword>
<evidence type="ECO:0000256" key="1">
    <source>
        <dbReference type="ARBA" id="ARBA00004141"/>
    </source>
</evidence>
<comment type="caution">
    <text evidence="7">The sequence shown here is derived from an EMBL/GenBank/DDBJ whole genome shotgun (WGS) entry which is preliminary data.</text>
</comment>
<keyword evidence="4 5" id="KW-0472">Membrane</keyword>
<keyword evidence="8" id="KW-1185">Reference proteome</keyword>
<comment type="subcellular location">
    <subcellularLocation>
        <location evidence="1">Membrane</location>
        <topology evidence="1">Multi-pass membrane protein</topology>
    </subcellularLocation>
</comment>
<evidence type="ECO:0000313" key="8">
    <source>
        <dbReference type="Proteomes" id="UP001589862"/>
    </source>
</evidence>
<evidence type="ECO:0000259" key="6">
    <source>
        <dbReference type="Pfam" id="PF13515"/>
    </source>
</evidence>
<gene>
    <name evidence="7" type="ORF">ACFFFR_08105</name>
</gene>
<dbReference type="Pfam" id="PF13515">
    <property type="entry name" value="FUSC_2"/>
    <property type="match status" value="1"/>
</dbReference>